<feature type="transmembrane region" description="Helical" evidence="1">
    <location>
        <begin position="98"/>
        <end position="118"/>
    </location>
</feature>
<dbReference type="GO" id="GO:0080120">
    <property type="term" value="P:CAAX-box protein maturation"/>
    <property type="evidence" value="ECO:0007669"/>
    <property type="project" value="UniProtKB-ARBA"/>
</dbReference>
<feature type="transmembrane region" description="Helical" evidence="1">
    <location>
        <begin position="12"/>
        <end position="31"/>
    </location>
</feature>
<dbReference type="InterPro" id="IPR003675">
    <property type="entry name" value="Rce1/LyrA-like_dom"/>
</dbReference>
<keyword evidence="1" id="KW-0472">Membrane</keyword>
<keyword evidence="3" id="KW-0378">Hydrolase</keyword>
<keyword evidence="3" id="KW-0482">Metalloprotease</keyword>
<keyword evidence="1" id="KW-1133">Transmembrane helix</keyword>
<dbReference type="AlphaFoldDB" id="A0A6M6DWU8"/>
<organism evidence="3 4">
    <name type="scientific">Priestia megaterium</name>
    <name type="common">Bacillus megaterium</name>
    <dbReference type="NCBI Taxonomy" id="1404"/>
    <lineage>
        <taxon>Bacteria</taxon>
        <taxon>Bacillati</taxon>
        <taxon>Bacillota</taxon>
        <taxon>Bacilli</taxon>
        <taxon>Bacillales</taxon>
        <taxon>Bacillaceae</taxon>
        <taxon>Priestia</taxon>
    </lineage>
</organism>
<feature type="transmembrane region" description="Helical" evidence="1">
    <location>
        <begin position="37"/>
        <end position="55"/>
    </location>
</feature>
<dbReference type="RefSeq" id="WP_171776889.1">
    <property type="nucleotide sequence ID" value="NZ_CM125446.1"/>
</dbReference>
<dbReference type="GO" id="GO:0008237">
    <property type="term" value="F:metallopeptidase activity"/>
    <property type="evidence" value="ECO:0007669"/>
    <property type="project" value="UniProtKB-KW"/>
</dbReference>
<evidence type="ECO:0000313" key="4">
    <source>
        <dbReference type="Proteomes" id="UP000501076"/>
    </source>
</evidence>
<gene>
    <name evidence="3" type="ORF">FDZ14_09920</name>
</gene>
<evidence type="ECO:0000313" key="3">
    <source>
        <dbReference type="EMBL" id="QJX76488.1"/>
    </source>
</evidence>
<protein>
    <submittedName>
        <fullName evidence="3">CPBP family intramembrane metalloprotease</fullName>
    </submittedName>
</protein>
<dbReference type="EMBL" id="CP045272">
    <property type="protein sequence ID" value="QJX76488.1"/>
    <property type="molecule type" value="Genomic_DNA"/>
</dbReference>
<proteinExistence type="predicted"/>
<reference evidence="3 4" key="1">
    <citation type="submission" date="2019-10" db="EMBL/GenBank/DDBJ databases">
        <title>Complete genome sequences for adaption low water activity.</title>
        <authorList>
            <person name="Zhao L."/>
            <person name="Zhong J."/>
        </authorList>
    </citation>
    <scope>NUCLEOTIDE SEQUENCE [LARGE SCALE GENOMIC DNA]</scope>
    <source>
        <strain evidence="3 4">FDU301</strain>
    </source>
</reference>
<keyword evidence="1" id="KW-0812">Transmembrane</keyword>
<dbReference type="GO" id="GO:0004175">
    <property type="term" value="F:endopeptidase activity"/>
    <property type="evidence" value="ECO:0007669"/>
    <property type="project" value="UniProtKB-ARBA"/>
</dbReference>
<evidence type="ECO:0000256" key="1">
    <source>
        <dbReference type="SAM" id="Phobius"/>
    </source>
</evidence>
<accession>A0A6M6DWU8</accession>
<dbReference type="Proteomes" id="UP000501076">
    <property type="component" value="Chromosome"/>
</dbReference>
<keyword evidence="3" id="KW-0645">Protease</keyword>
<evidence type="ECO:0000259" key="2">
    <source>
        <dbReference type="Pfam" id="PF02517"/>
    </source>
</evidence>
<sequence>MIKSKLLWKVSGLEILVIFWFVVNGASVSMTHPTTHYLQFLGIVPLAIGIAFYLTKTKKWPHFFSFQQNMSFKTRILFLSPLLLYLLIILIGNKGVHGSSIVDLVLILLTQTLVIAFVEEMVFRGFILNLLLAKSYKVAVLLSSFLFAFTHSLNMLSGQSVANTIF</sequence>
<feature type="transmembrane region" description="Helical" evidence="1">
    <location>
        <begin position="76"/>
        <end position="92"/>
    </location>
</feature>
<dbReference type="GO" id="GO:0006508">
    <property type="term" value="P:proteolysis"/>
    <property type="evidence" value="ECO:0007669"/>
    <property type="project" value="UniProtKB-KW"/>
</dbReference>
<feature type="domain" description="CAAX prenyl protease 2/Lysostaphin resistance protein A-like" evidence="2">
    <location>
        <begin position="104"/>
        <end position="157"/>
    </location>
</feature>
<dbReference type="Pfam" id="PF02517">
    <property type="entry name" value="Rce1-like"/>
    <property type="match status" value="1"/>
</dbReference>
<name>A0A6M6DWU8_PRIMG</name>